<evidence type="ECO:0000313" key="5">
    <source>
        <dbReference type="EMBL" id="EHH06246.1"/>
    </source>
</evidence>
<accession>G6YII5</accession>
<name>G6YII5_9HYPH</name>
<protein>
    <submittedName>
        <fullName evidence="5">Putative integrase/recombinase</fullName>
    </submittedName>
</protein>
<dbReference type="InterPro" id="IPR013762">
    <property type="entry name" value="Integrase-like_cat_sf"/>
</dbReference>
<dbReference type="Gene3D" id="1.10.443.10">
    <property type="entry name" value="Intergrase catalytic core"/>
    <property type="match status" value="1"/>
</dbReference>
<sequence length="97" mass="10378">MFPGRDDERPLVPNVLHAACRSACAAAGLSKSVTVHTLRHTFATHLLENGADVRIIQVLLGHASLASTARYTQVATKTISNTPSPLDRLRLEVVPPG</sequence>
<dbReference type="PANTHER" id="PTHR30349">
    <property type="entry name" value="PHAGE INTEGRASE-RELATED"/>
    <property type="match status" value="1"/>
</dbReference>
<dbReference type="GO" id="GO:0006310">
    <property type="term" value="P:DNA recombination"/>
    <property type="evidence" value="ECO:0007669"/>
    <property type="project" value="UniProtKB-KW"/>
</dbReference>
<dbReference type="SUPFAM" id="SSF56349">
    <property type="entry name" value="DNA breaking-rejoining enzymes"/>
    <property type="match status" value="1"/>
</dbReference>
<dbReference type="InterPro" id="IPR011010">
    <property type="entry name" value="DNA_brk_join_enz"/>
</dbReference>
<evidence type="ECO:0000313" key="6">
    <source>
        <dbReference type="Proteomes" id="UP000002949"/>
    </source>
</evidence>
<dbReference type="eggNOG" id="COG4974">
    <property type="taxonomic scope" value="Bacteria"/>
</dbReference>
<gene>
    <name evidence="5" type="ORF">MEA186_29052</name>
</gene>
<dbReference type="GO" id="GO:0015074">
    <property type="term" value="P:DNA integration"/>
    <property type="evidence" value="ECO:0007669"/>
    <property type="project" value="UniProtKB-KW"/>
</dbReference>
<dbReference type="PROSITE" id="PS51898">
    <property type="entry name" value="TYR_RECOMBINASE"/>
    <property type="match status" value="1"/>
</dbReference>
<evidence type="ECO:0000256" key="2">
    <source>
        <dbReference type="ARBA" id="ARBA00022908"/>
    </source>
</evidence>
<keyword evidence="3" id="KW-0233">DNA recombination</keyword>
<evidence type="ECO:0000256" key="3">
    <source>
        <dbReference type="ARBA" id="ARBA00023172"/>
    </source>
</evidence>
<comment type="subcellular location">
    <subcellularLocation>
        <location evidence="1">Cytoplasm</location>
    </subcellularLocation>
</comment>
<evidence type="ECO:0000256" key="1">
    <source>
        <dbReference type="ARBA" id="ARBA00004496"/>
    </source>
</evidence>
<dbReference type="InterPro" id="IPR050090">
    <property type="entry name" value="Tyrosine_recombinase_XerCD"/>
</dbReference>
<dbReference type="PANTHER" id="PTHR30349:SF77">
    <property type="entry name" value="TYROSINE RECOMBINASE XERC"/>
    <property type="match status" value="1"/>
</dbReference>
<dbReference type="InterPro" id="IPR002104">
    <property type="entry name" value="Integrase_catalytic"/>
</dbReference>
<dbReference type="PATRIC" id="fig|1082933.3.peg.5643"/>
<dbReference type="GO" id="GO:0005737">
    <property type="term" value="C:cytoplasm"/>
    <property type="evidence" value="ECO:0007669"/>
    <property type="project" value="UniProtKB-SubCell"/>
</dbReference>
<keyword evidence="6" id="KW-1185">Reference proteome</keyword>
<organism evidence="5 6">
    <name type="scientific">Mesorhizobium amorphae CCNWGS0123</name>
    <dbReference type="NCBI Taxonomy" id="1082933"/>
    <lineage>
        <taxon>Bacteria</taxon>
        <taxon>Pseudomonadati</taxon>
        <taxon>Pseudomonadota</taxon>
        <taxon>Alphaproteobacteria</taxon>
        <taxon>Hyphomicrobiales</taxon>
        <taxon>Phyllobacteriaceae</taxon>
        <taxon>Mesorhizobium</taxon>
    </lineage>
</organism>
<reference evidence="5 6" key="1">
    <citation type="journal article" date="2012" name="J. Bacteriol.">
        <title>Draft Genome Sequence of Plant Growth-Promoting Rhizobium Mesorhizobium amorphae, Isolated from Zinc-Lead Mine Tailings.</title>
        <authorList>
            <person name="Hao X."/>
            <person name="Lin Y."/>
            <person name="Johnstone L."/>
            <person name="Baltrus D.A."/>
            <person name="Miller S.J."/>
            <person name="Wei G."/>
            <person name="Rensing C."/>
        </authorList>
    </citation>
    <scope>NUCLEOTIDE SEQUENCE [LARGE SCALE GENOMIC DNA]</scope>
    <source>
        <strain evidence="5 6">CCNWGS0123</strain>
    </source>
</reference>
<proteinExistence type="predicted"/>
<dbReference type="Proteomes" id="UP000002949">
    <property type="component" value="Unassembled WGS sequence"/>
</dbReference>
<evidence type="ECO:0000259" key="4">
    <source>
        <dbReference type="PROSITE" id="PS51898"/>
    </source>
</evidence>
<dbReference type="AlphaFoldDB" id="G6YII5"/>
<dbReference type="Pfam" id="PF00589">
    <property type="entry name" value="Phage_integrase"/>
    <property type="match status" value="1"/>
</dbReference>
<dbReference type="GO" id="GO:0003677">
    <property type="term" value="F:DNA binding"/>
    <property type="evidence" value="ECO:0007669"/>
    <property type="project" value="InterPro"/>
</dbReference>
<feature type="domain" description="Tyr recombinase" evidence="4">
    <location>
        <begin position="1"/>
        <end position="84"/>
    </location>
</feature>
<dbReference type="EMBL" id="AGSN01000203">
    <property type="protein sequence ID" value="EHH06246.1"/>
    <property type="molecule type" value="Genomic_DNA"/>
</dbReference>
<keyword evidence="2" id="KW-0229">DNA integration</keyword>